<protein>
    <submittedName>
        <fullName evidence="1">Uncharacterized protein</fullName>
    </submittedName>
</protein>
<proteinExistence type="predicted"/>
<sequence length="82" mass="9563">MVILRSHDTTQERIILPEISDNNNRLNCVDYITLYTLELLRYNKIYTQAKKSSTKNSSQEFLKEKLKQSGIKAIKFINGGRK</sequence>
<dbReference type="Proteomes" id="UP000283295">
    <property type="component" value="Unassembled WGS sequence"/>
</dbReference>
<organism evidence="1 2">
    <name type="scientific">Coprococcus eutactus</name>
    <dbReference type="NCBI Taxonomy" id="33043"/>
    <lineage>
        <taxon>Bacteria</taxon>
        <taxon>Bacillati</taxon>
        <taxon>Bacillota</taxon>
        <taxon>Clostridia</taxon>
        <taxon>Lachnospirales</taxon>
        <taxon>Lachnospiraceae</taxon>
        <taxon>Coprococcus</taxon>
    </lineage>
</organism>
<name>A0A412IQI9_9FIRM</name>
<reference evidence="1 2" key="1">
    <citation type="submission" date="2018-08" db="EMBL/GenBank/DDBJ databases">
        <title>A genome reference for cultivated species of the human gut microbiota.</title>
        <authorList>
            <person name="Zou Y."/>
            <person name="Xue W."/>
            <person name="Luo G."/>
        </authorList>
    </citation>
    <scope>NUCLEOTIDE SEQUENCE [LARGE SCALE GENOMIC DNA]</scope>
    <source>
        <strain evidence="1 2">AF22-21</strain>
    </source>
</reference>
<evidence type="ECO:0000313" key="2">
    <source>
        <dbReference type="Proteomes" id="UP000283295"/>
    </source>
</evidence>
<dbReference type="EMBL" id="QRVK01000026">
    <property type="protein sequence ID" value="RGS40684.1"/>
    <property type="molecule type" value="Genomic_DNA"/>
</dbReference>
<comment type="caution">
    <text evidence="1">The sequence shown here is derived from an EMBL/GenBank/DDBJ whole genome shotgun (WGS) entry which is preliminary data.</text>
</comment>
<evidence type="ECO:0000313" key="1">
    <source>
        <dbReference type="EMBL" id="RGS40684.1"/>
    </source>
</evidence>
<gene>
    <name evidence="1" type="ORF">DWX94_10070</name>
</gene>
<accession>A0A412IQI9</accession>
<dbReference type="AlphaFoldDB" id="A0A412IQI9"/>